<evidence type="ECO:0000313" key="3">
    <source>
        <dbReference type="Proteomes" id="UP000717696"/>
    </source>
</evidence>
<feature type="transmembrane region" description="Helical" evidence="1">
    <location>
        <begin position="351"/>
        <end position="372"/>
    </location>
</feature>
<protein>
    <submittedName>
        <fullName evidence="2">Uncharacterized protein</fullName>
    </submittedName>
</protein>
<dbReference type="InterPro" id="IPR053018">
    <property type="entry name" value="Elsinochrome_Biosynth-Asso"/>
</dbReference>
<keyword evidence="3" id="KW-1185">Reference proteome</keyword>
<feature type="transmembrane region" description="Helical" evidence="1">
    <location>
        <begin position="286"/>
        <end position="307"/>
    </location>
</feature>
<proteinExistence type="predicted"/>
<comment type="caution">
    <text evidence="2">The sequence shown here is derived from an EMBL/GenBank/DDBJ whole genome shotgun (WGS) entry which is preliminary data.</text>
</comment>
<dbReference type="EMBL" id="JAGMUU010000015">
    <property type="protein sequence ID" value="KAH7137330.1"/>
    <property type="molecule type" value="Genomic_DNA"/>
</dbReference>
<sequence length="432" mass="49043">MDCATTLNSSYPNYCGPRDDTLCTIQPDPDIAGIGVLASFISIGLLVILLAFPQLWRSEQDGFRWKHLYQPPGWVSHLPLTDRDGQPTSRPSLADVRRYLEQIYQRPHRASALSATIFSLADTQFVTGIAITAAMSKKDIVLSHFNLADELGWLGYISACVGLLTTRPDILDNSNNAKRLVRLIIMWVHLGLLIHRAREFDSSLWYAEKVHENGPLPPYLRWDFESATAGASIFLFVWTIVSAIVDTMFLWPSHALLADFYVAKAVAQAHSSAKNKRLRNNKFVTIIMRIFWRFIHVVLLFLYWMFLEPFGCNLGNLGFFLWGIVSTFEYRRIGRSCMTEDDRPKENELGFGQIVALVLLVAPVINVADLWWDSIKETGLGNKRCAESFESNQPLRPWPAEDVSSLRSSSEQLPSFQRGLLREELRRVSATM</sequence>
<dbReference type="Proteomes" id="UP000717696">
    <property type="component" value="Unassembled WGS sequence"/>
</dbReference>
<feature type="transmembrane region" description="Helical" evidence="1">
    <location>
        <begin position="229"/>
        <end position="251"/>
    </location>
</feature>
<feature type="transmembrane region" description="Helical" evidence="1">
    <location>
        <begin position="313"/>
        <end position="330"/>
    </location>
</feature>
<name>A0A9P9J059_9HYPO</name>
<gene>
    <name evidence="2" type="ORF">B0J13DRAFT_559493</name>
</gene>
<evidence type="ECO:0000313" key="2">
    <source>
        <dbReference type="EMBL" id="KAH7137330.1"/>
    </source>
</evidence>
<dbReference type="PANTHER" id="PTHR37577">
    <property type="entry name" value="INTEGRAL MEMBRANE PROTEIN"/>
    <property type="match status" value="1"/>
</dbReference>
<dbReference type="OrthoDB" id="5427664at2759"/>
<evidence type="ECO:0000256" key="1">
    <source>
        <dbReference type="SAM" id="Phobius"/>
    </source>
</evidence>
<dbReference type="PANTHER" id="PTHR37577:SF1">
    <property type="entry name" value="INTEGRAL MEMBRANE PROTEIN"/>
    <property type="match status" value="1"/>
</dbReference>
<feature type="transmembrane region" description="Helical" evidence="1">
    <location>
        <begin position="31"/>
        <end position="56"/>
    </location>
</feature>
<keyword evidence="1" id="KW-0472">Membrane</keyword>
<organism evidence="2 3">
    <name type="scientific">Dactylonectria estremocensis</name>
    <dbReference type="NCBI Taxonomy" id="1079267"/>
    <lineage>
        <taxon>Eukaryota</taxon>
        <taxon>Fungi</taxon>
        <taxon>Dikarya</taxon>
        <taxon>Ascomycota</taxon>
        <taxon>Pezizomycotina</taxon>
        <taxon>Sordariomycetes</taxon>
        <taxon>Hypocreomycetidae</taxon>
        <taxon>Hypocreales</taxon>
        <taxon>Nectriaceae</taxon>
        <taxon>Dactylonectria</taxon>
    </lineage>
</organism>
<reference evidence="2" key="1">
    <citation type="journal article" date="2021" name="Nat. Commun.">
        <title>Genetic determinants of endophytism in the Arabidopsis root mycobiome.</title>
        <authorList>
            <person name="Mesny F."/>
            <person name="Miyauchi S."/>
            <person name="Thiergart T."/>
            <person name="Pickel B."/>
            <person name="Atanasova L."/>
            <person name="Karlsson M."/>
            <person name="Huettel B."/>
            <person name="Barry K.W."/>
            <person name="Haridas S."/>
            <person name="Chen C."/>
            <person name="Bauer D."/>
            <person name="Andreopoulos W."/>
            <person name="Pangilinan J."/>
            <person name="LaButti K."/>
            <person name="Riley R."/>
            <person name="Lipzen A."/>
            <person name="Clum A."/>
            <person name="Drula E."/>
            <person name="Henrissat B."/>
            <person name="Kohler A."/>
            <person name="Grigoriev I.V."/>
            <person name="Martin F.M."/>
            <person name="Hacquard S."/>
        </authorList>
    </citation>
    <scope>NUCLEOTIDE SEQUENCE</scope>
    <source>
        <strain evidence="2">MPI-CAGE-AT-0021</strain>
    </source>
</reference>
<accession>A0A9P9J059</accession>
<dbReference type="AlphaFoldDB" id="A0A9P9J059"/>
<keyword evidence="1" id="KW-0812">Transmembrane</keyword>
<keyword evidence="1" id="KW-1133">Transmembrane helix</keyword>